<evidence type="ECO:0000313" key="2">
    <source>
        <dbReference type="EMBL" id="CCL99673.1"/>
    </source>
</evidence>
<sequence length="663" mass="74443">MSSPSPVDLSSHFAWYREQYHANYPKCARLPYVASPSAARRLRRRVFESREEYVEHIRKDRTSTRRHRTPNRSLDLNVLRQIEHGELVWSLAHCVAPTIYHPSRSSAKRKHAPEVVTGFAEGHYDDKSRLPALKRRLWEKGPEMKPRTIRKWYLNLVPDTLWRAQWRPSFVTKLSGCAMRKMEARRSVPHLLQESGFKAPLAASLARQFLSATVARKRQLIRAKRPPKSKKTEANDAHAMEGVAATQSHQVSSATGESLSLAPHPSSDRMETDAIGFASNTKPVSIAPVPLANPAPSSIPGNYMPSISLPISDVDGPYVPPVVDLVAIPEYAMEDMAGVFQGPGTSTYDVPVAPSQGFGLIHSDADMTTRVDSKSQDGERTPELEEDCSSVGPGEEARCTSDELPDYEDDDSGADVAVVANGPASSLLHEKAEVHAAVEAYLQEVALDFGLSFLDEVSRSMPDTEEDLKLIPAHSNKAEKRVQEVLLVANGGWAGEQGERESDDDSKGEENDCTHEDAEVEGEEEREGEEEEEEEEAEGEPKFEVDEENCEMADREADHNTPEGIYREDEDCDPRREDEKMKMRSKKDQLKEAQKRAAESKHLRKLQKERMELELKLATLQQRQEKPTNFKFVLNNQKMTLLPRRSEDADENALVNAFQQVFQ</sequence>
<dbReference type="AlphaFoldDB" id="J4G147"/>
<evidence type="ECO:0000313" key="3">
    <source>
        <dbReference type="Proteomes" id="UP000006352"/>
    </source>
</evidence>
<name>J4G147_9APHY</name>
<dbReference type="InParanoid" id="J4G147"/>
<feature type="region of interest" description="Disordered" evidence="1">
    <location>
        <begin position="370"/>
        <end position="410"/>
    </location>
</feature>
<evidence type="ECO:0000256" key="1">
    <source>
        <dbReference type="SAM" id="MobiDB-lite"/>
    </source>
</evidence>
<gene>
    <name evidence="2" type="ORF">FIBRA_01694</name>
</gene>
<reference evidence="2 3" key="1">
    <citation type="journal article" date="2012" name="Appl. Environ. Microbiol.">
        <title>Short-read sequencing for genomic analysis of the brown rot fungus Fibroporia radiculosa.</title>
        <authorList>
            <person name="Tang J.D."/>
            <person name="Perkins A.D."/>
            <person name="Sonstegard T.S."/>
            <person name="Schroeder S.G."/>
            <person name="Burgess S.C."/>
            <person name="Diehl S.V."/>
        </authorList>
    </citation>
    <scope>NUCLEOTIDE SEQUENCE [LARGE SCALE GENOMIC DNA]</scope>
    <source>
        <strain evidence="2 3">TFFH 294</strain>
    </source>
</reference>
<proteinExistence type="predicted"/>
<feature type="region of interest" description="Disordered" evidence="1">
    <location>
        <begin position="243"/>
        <end position="271"/>
    </location>
</feature>
<dbReference type="Proteomes" id="UP000006352">
    <property type="component" value="Unassembled WGS sequence"/>
</dbReference>
<organism evidence="2 3">
    <name type="scientific">Fibroporia radiculosa</name>
    <dbReference type="NCBI Taxonomy" id="599839"/>
    <lineage>
        <taxon>Eukaryota</taxon>
        <taxon>Fungi</taxon>
        <taxon>Dikarya</taxon>
        <taxon>Basidiomycota</taxon>
        <taxon>Agaricomycotina</taxon>
        <taxon>Agaricomycetes</taxon>
        <taxon>Polyporales</taxon>
        <taxon>Fibroporiaceae</taxon>
        <taxon>Fibroporia</taxon>
    </lineage>
</organism>
<accession>J4G147</accession>
<protein>
    <submittedName>
        <fullName evidence="2">Uncharacterized protein</fullName>
    </submittedName>
</protein>
<feature type="compositionally biased region" description="Polar residues" evidence="1">
    <location>
        <begin position="245"/>
        <end position="258"/>
    </location>
</feature>
<feature type="compositionally biased region" description="Basic and acidic residues" evidence="1">
    <location>
        <begin position="370"/>
        <end position="383"/>
    </location>
</feature>
<feature type="compositionally biased region" description="Basic and acidic residues" evidence="1">
    <location>
        <begin position="508"/>
        <end position="517"/>
    </location>
</feature>
<feature type="compositionally biased region" description="Acidic residues" evidence="1">
    <location>
        <begin position="518"/>
        <end position="538"/>
    </location>
</feature>
<feature type="compositionally biased region" description="Basic and acidic residues" evidence="1">
    <location>
        <begin position="552"/>
        <end position="603"/>
    </location>
</feature>
<dbReference type="EMBL" id="HE796946">
    <property type="protein sequence ID" value="CCL99673.1"/>
    <property type="molecule type" value="Genomic_DNA"/>
</dbReference>
<keyword evidence="3" id="KW-1185">Reference proteome</keyword>
<feature type="region of interest" description="Disordered" evidence="1">
    <location>
        <begin position="490"/>
        <end position="603"/>
    </location>
</feature>
<dbReference type="HOGENOM" id="CLU_413896_0_0_1"/>
<dbReference type="GeneID" id="24094584"/>
<dbReference type="RefSeq" id="XP_012178956.1">
    <property type="nucleotide sequence ID" value="XM_012323566.1"/>
</dbReference>